<organism evidence="2 3">
    <name type="scientific">Sinisalibacter lacisalsi</name>
    <dbReference type="NCBI Taxonomy" id="1526570"/>
    <lineage>
        <taxon>Bacteria</taxon>
        <taxon>Pseudomonadati</taxon>
        <taxon>Pseudomonadota</taxon>
        <taxon>Alphaproteobacteria</taxon>
        <taxon>Rhodobacterales</taxon>
        <taxon>Roseobacteraceae</taxon>
        <taxon>Sinisalibacter</taxon>
    </lineage>
</organism>
<dbReference type="Proteomes" id="UP000617355">
    <property type="component" value="Unassembled WGS sequence"/>
</dbReference>
<evidence type="ECO:0000313" key="2">
    <source>
        <dbReference type="EMBL" id="GGD27916.1"/>
    </source>
</evidence>
<dbReference type="RefSeq" id="WP_188526508.1">
    <property type="nucleotide sequence ID" value="NZ_BMGI01000001.1"/>
</dbReference>
<protein>
    <recommendedName>
        <fullName evidence="4">SH3 domain-containing protein</fullName>
    </recommendedName>
</protein>
<evidence type="ECO:0000256" key="1">
    <source>
        <dbReference type="SAM" id="SignalP"/>
    </source>
</evidence>
<name>A0ABQ1QJR4_9RHOB</name>
<reference evidence="3" key="1">
    <citation type="journal article" date="2019" name="Int. J. Syst. Evol. Microbiol.">
        <title>The Global Catalogue of Microorganisms (GCM) 10K type strain sequencing project: providing services to taxonomists for standard genome sequencing and annotation.</title>
        <authorList>
            <consortium name="The Broad Institute Genomics Platform"/>
            <consortium name="The Broad Institute Genome Sequencing Center for Infectious Disease"/>
            <person name="Wu L."/>
            <person name="Ma J."/>
        </authorList>
    </citation>
    <scope>NUCLEOTIDE SEQUENCE [LARGE SCALE GENOMIC DNA]</scope>
    <source>
        <strain evidence="3">CGMCC 1.12922</strain>
    </source>
</reference>
<dbReference type="Gene3D" id="2.30.30.40">
    <property type="entry name" value="SH3 Domains"/>
    <property type="match status" value="1"/>
</dbReference>
<feature type="signal peptide" evidence="1">
    <location>
        <begin position="1"/>
        <end position="22"/>
    </location>
</feature>
<dbReference type="EMBL" id="BMGI01000001">
    <property type="protein sequence ID" value="GGD27916.1"/>
    <property type="molecule type" value="Genomic_DNA"/>
</dbReference>
<feature type="chain" id="PRO_5045634162" description="SH3 domain-containing protein" evidence="1">
    <location>
        <begin position="23"/>
        <end position="249"/>
    </location>
</feature>
<comment type="caution">
    <text evidence="2">The sequence shown here is derived from an EMBL/GenBank/DDBJ whole genome shotgun (WGS) entry which is preliminary data.</text>
</comment>
<sequence>MRRTVHLFLAGLALMFPTTGTAQMDGHGPDAWQVIGVAPDDVLNARSGPGTDHIVIGTFPPDATGLQMVTCVPYFTMAQFQALTEDQRARLPARWCLVHSRDGDTSGWVAGRYLAEDTSQAMDSPDPLIDEAIALVRRLYASAQITQGVALSPLHPSAAREFFFADVVRELAEGYGADPLFGAQDAQITGLDIRPAPGEAMFRGMITVHVDFRNFGQPQRAVVRLRVDPSLDPPAPRIMRIEHEAWAFP</sequence>
<keyword evidence="1" id="KW-0732">Signal</keyword>
<proteinExistence type="predicted"/>
<evidence type="ECO:0008006" key="4">
    <source>
        <dbReference type="Google" id="ProtNLM"/>
    </source>
</evidence>
<accession>A0ABQ1QJR4</accession>
<evidence type="ECO:0000313" key="3">
    <source>
        <dbReference type="Proteomes" id="UP000617355"/>
    </source>
</evidence>
<keyword evidence="3" id="KW-1185">Reference proteome</keyword>
<gene>
    <name evidence="2" type="ORF">GCM10011358_10170</name>
</gene>